<keyword evidence="8" id="KW-1185">Reference proteome</keyword>
<evidence type="ECO:0000256" key="4">
    <source>
        <dbReference type="PROSITE-ProRule" id="PRU01248"/>
    </source>
</evidence>
<gene>
    <name evidence="7" type="ORF">JZO70_13220</name>
</gene>
<feature type="domain" description="Core-binding (CB)" evidence="6">
    <location>
        <begin position="66"/>
        <end position="149"/>
    </location>
</feature>
<protein>
    <submittedName>
        <fullName evidence="7">Site-specific integrase</fullName>
    </submittedName>
</protein>
<dbReference type="InterPro" id="IPR010998">
    <property type="entry name" value="Integrase_recombinase_N"/>
</dbReference>
<comment type="similarity">
    <text evidence="1">Belongs to the 'phage' integrase family.</text>
</comment>
<evidence type="ECO:0000259" key="5">
    <source>
        <dbReference type="PROSITE" id="PS51898"/>
    </source>
</evidence>
<keyword evidence="3" id="KW-0233">DNA recombination</keyword>
<keyword evidence="2 4" id="KW-0238">DNA-binding</keyword>
<dbReference type="EMBL" id="JAFREM010000019">
    <property type="protein sequence ID" value="MBO1307131.1"/>
    <property type="molecule type" value="Genomic_DNA"/>
</dbReference>
<evidence type="ECO:0000313" key="8">
    <source>
        <dbReference type="Proteomes" id="UP000664601"/>
    </source>
</evidence>
<dbReference type="InterPro" id="IPR002104">
    <property type="entry name" value="Integrase_catalytic"/>
</dbReference>
<dbReference type="PANTHER" id="PTHR30349:SF64">
    <property type="entry name" value="PROPHAGE INTEGRASE INTD-RELATED"/>
    <property type="match status" value="1"/>
</dbReference>
<dbReference type="InterPro" id="IPR044068">
    <property type="entry name" value="CB"/>
</dbReference>
<evidence type="ECO:0000256" key="1">
    <source>
        <dbReference type="ARBA" id="ARBA00008857"/>
    </source>
</evidence>
<dbReference type="InterPro" id="IPR011010">
    <property type="entry name" value="DNA_brk_join_enz"/>
</dbReference>
<dbReference type="SUPFAM" id="SSF56349">
    <property type="entry name" value="DNA breaking-rejoining enzymes"/>
    <property type="match status" value="1"/>
</dbReference>
<dbReference type="PANTHER" id="PTHR30349">
    <property type="entry name" value="PHAGE INTEGRASE-RELATED"/>
    <property type="match status" value="1"/>
</dbReference>
<name>A0ABS3LBX0_9ENTE</name>
<dbReference type="Pfam" id="PF00589">
    <property type="entry name" value="Phage_integrase"/>
    <property type="match status" value="1"/>
</dbReference>
<dbReference type="PROSITE" id="PS51898">
    <property type="entry name" value="TYR_RECOMBINASE"/>
    <property type="match status" value="1"/>
</dbReference>
<dbReference type="InterPro" id="IPR013762">
    <property type="entry name" value="Integrase-like_cat_sf"/>
</dbReference>
<dbReference type="Gene3D" id="1.10.443.10">
    <property type="entry name" value="Intergrase catalytic core"/>
    <property type="match status" value="1"/>
</dbReference>
<dbReference type="PROSITE" id="PS51900">
    <property type="entry name" value="CB"/>
    <property type="match status" value="1"/>
</dbReference>
<comment type="caution">
    <text evidence="7">The sequence shown here is derived from an EMBL/GenBank/DDBJ whole genome shotgun (WGS) entry which is preliminary data.</text>
</comment>
<reference evidence="7 8" key="1">
    <citation type="submission" date="2021-03" db="EMBL/GenBank/DDBJ databases">
        <title>Enterococcal diversity collection.</title>
        <authorList>
            <person name="Gilmore M.S."/>
            <person name="Schwartzman J."/>
            <person name="Van Tyne D."/>
            <person name="Martin M."/>
            <person name="Earl A.M."/>
            <person name="Manson A.L."/>
            <person name="Straub T."/>
            <person name="Salamzade R."/>
            <person name="Saavedra J."/>
            <person name="Lebreton F."/>
            <person name="Prichula J."/>
            <person name="Schaufler K."/>
            <person name="Gaca A."/>
            <person name="Sgardioli B."/>
            <person name="Wagenaar J."/>
            <person name="Strong T."/>
        </authorList>
    </citation>
    <scope>NUCLEOTIDE SEQUENCE [LARGE SCALE GENOMIC DNA]</scope>
    <source>
        <strain evidence="7 8">669A</strain>
    </source>
</reference>
<dbReference type="CDD" id="cd01189">
    <property type="entry name" value="INT_ICEBs1_C_like"/>
    <property type="match status" value="1"/>
</dbReference>
<dbReference type="Gene3D" id="1.10.150.130">
    <property type="match status" value="1"/>
</dbReference>
<evidence type="ECO:0000256" key="2">
    <source>
        <dbReference type="ARBA" id="ARBA00023125"/>
    </source>
</evidence>
<dbReference type="Proteomes" id="UP000664601">
    <property type="component" value="Unassembled WGS sequence"/>
</dbReference>
<evidence type="ECO:0000259" key="6">
    <source>
        <dbReference type="PROSITE" id="PS51900"/>
    </source>
</evidence>
<dbReference type="InterPro" id="IPR025269">
    <property type="entry name" value="SAM-like_dom"/>
</dbReference>
<accession>A0ABS3LBX0</accession>
<proteinExistence type="inferred from homology"/>
<dbReference type="RefSeq" id="WP_207674059.1">
    <property type="nucleotide sequence ID" value="NZ_JAFREM010000019.1"/>
</dbReference>
<organism evidence="7 8">
    <name type="scientific">Candidatus Enterococcus moelleringii</name>
    <dbReference type="NCBI Taxonomy" id="2815325"/>
    <lineage>
        <taxon>Bacteria</taxon>
        <taxon>Bacillati</taxon>
        <taxon>Bacillota</taxon>
        <taxon>Bacilli</taxon>
        <taxon>Lactobacillales</taxon>
        <taxon>Enterococcaceae</taxon>
        <taxon>Enterococcus</taxon>
    </lineage>
</organism>
<evidence type="ECO:0000313" key="7">
    <source>
        <dbReference type="EMBL" id="MBO1307131.1"/>
    </source>
</evidence>
<sequence length="369" mass="42266">MGRTGECIYLRCDERWEGRYHKGRTAKGKLIYGSVYGDSYDEVKELLEPIKKSAEIMMRLYGKSIMSFKDWSAYWVEEKKATVKAATYASYMHKLKEYLWENLGRLSLYQIDDQAIAKAIEAWRYQRELAWSSIKVVFRLLKQILDQAVKQKILEVNPCEGFPLPKPVKEKVQALTLKEQKRLQEVVDAQDDVRAQSVTLAMGTGMRIGEIAALTWEEVDFDQSLIYVNNTYQRVLVDGNKTELQLGSAKTRAAQRIIPMSKSIKKLLLELKKQANGATFVFTTNGKPCEPRLLTYHFHKIREKAGLLTVHFHQLRHTFATRCLETNADIMSVSQLLGHSSTKMTLDTYAHSNQDQKIAAIMAMDQAIA</sequence>
<dbReference type="Pfam" id="PF13102">
    <property type="entry name" value="Phage_int_SAM_5"/>
    <property type="match status" value="1"/>
</dbReference>
<feature type="domain" description="Tyr recombinase" evidence="5">
    <location>
        <begin position="170"/>
        <end position="363"/>
    </location>
</feature>
<dbReference type="InterPro" id="IPR050090">
    <property type="entry name" value="Tyrosine_recombinase_XerCD"/>
</dbReference>
<evidence type="ECO:0000256" key="3">
    <source>
        <dbReference type="ARBA" id="ARBA00023172"/>
    </source>
</evidence>